<protein>
    <recommendedName>
        <fullName evidence="3">AIG1-type G domain-containing protein</fullName>
    </recommendedName>
</protein>
<reference evidence="1" key="3">
    <citation type="submission" date="2025-09" db="UniProtKB">
        <authorList>
            <consortium name="Ensembl"/>
        </authorList>
    </citation>
    <scope>IDENTIFICATION</scope>
</reference>
<reference evidence="1" key="2">
    <citation type="submission" date="2025-08" db="UniProtKB">
        <authorList>
            <consortium name="Ensembl"/>
        </authorList>
    </citation>
    <scope>IDENTIFICATION</scope>
</reference>
<dbReference type="Gene3D" id="3.40.50.300">
    <property type="entry name" value="P-loop containing nucleotide triphosphate hydrolases"/>
    <property type="match status" value="1"/>
</dbReference>
<dbReference type="Ensembl" id="ENSAOCT00000022398.2">
    <property type="protein sequence ID" value="ENSAOCP00000014142.1"/>
    <property type="gene ID" value="ENSAOCG00000018774.2"/>
</dbReference>
<keyword evidence="2" id="KW-1185">Reference proteome</keyword>
<dbReference type="Proteomes" id="UP001501940">
    <property type="component" value="Chromosome 23"/>
</dbReference>
<name>A0A3Q1BI79_AMPOC</name>
<evidence type="ECO:0008006" key="3">
    <source>
        <dbReference type="Google" id="ProtNLM"/>
    </source>
</evidence>
<proteinExistence type="predicted"/>
<dbReference type="GeneTree" id="ENSGT00940000175283"/>
<evidence type="ECO:0000313" key="1">
    <source>
        <dbReference type="Ensembl" id="ENSAOCP00000014142.1"/>
    </source>
</evidence>
<dbReference type="InterPro" id="IPR027417">
    <property type="entry name" value="P-loop_NTPase"/>
</dbReference>
<dbReference type="STRING" id="80972.ENSAOCP00000014142"/>
<dbReference type="AlphaFoldDB" id="A0A3Q1BI79"/>
<sequence>MVILCLWSASGFFQALLGPEFRRHSIIVFTHSDSLKEAELHPSVFLSRAPDWLRALADEAGGGISKPLLMSFILYFQVLNY</sequence>
<organism evidence="1 2">
    <name type="scientific">Amphiprion ocellaris</name>
    <name type="common">Clown anemonefish</name>
    <dbReference type="NCBI Taxonomy" id="80972"/>
    <lineage>
        <taxon>Eukaryota</taxon>
        <taxon>Metazoa</taxon>
        <taxon>Chordata</taxon>
        <taxon>Craniata</taxon>
        <taxon>Vertebrata</taxon>
        <taxon>Euteleostomi</taxon>
        <taxon>Actinopterygii</taxon>
        <taxon>Neopterygii</taxon>
        <taxon>Teleostei</taxon>
        <taxon>Neoteleostei</taxon>
        <taxon>Acanthomorphata</taxon>
        <taxon>Ovalentaria</taxon>
        <taxon>Pomacentridae</taxon>
        <taxon>Amphiprion</taxon>
    </lineage>
</organism>
<accession>A0A3Q1BI79</accession>
<reference evidence="1 2" key="1">
    <citation type="submission" date="2022-01" db="EMBL/GenBank/DDBJ databases">
        <title>A chromosome-scale genome assembly of the false clownfish, Amphiprion ocellaris.</title>
        <authorList>
            <person name="Ryu T."/>
        </authorList>
    </citation>
    <scope>NUCLEOTIDE SEQUENCE [LARGE SCALE GENOMIC DNA]</scope>
</reference>
<evidence type="ECO:0000313" key="2">
    <source>
        <dbReference type="Proteomes" id="UP001501940"/>
    </source>
</evidence>